<proteinExistence type="predicted"/>
<gene>
    <name evidence="1" type="ORF">P9271_00060</name>
</gene>
<name>A0ABU6NTQ4_9BACI</name>
<sequence>MRIGKSVSFNTNDPYEYTLFLFSEQQGYFSKYVKRLIQRDMESRKEQFFNED</sequence>
<comment type="caution">
    <text evidence="1">The sequence shown here is derived from an EMBL/GenBank/DDBJ whole genome shotgun (WGS) entry which is preliminary data.</text>
</comment>
<protein>
    <recommendedName>
        <fullName evidence="3">KTSC domain-containing protein</fullName>
    </recommendedName>
</protein>
<dbReference type="RefSeq" id="WP_328014473.1">
    <property type="nucleotide sequence ID" value="NZ_JARTFS010000001.1"/>
</dbReference>
<dbReference type="Proteomes" id="UP001342826">
    <property type="component" value="Unassembled WGS sequence"/>
</dbReference>
<evidence type="ECO:0008006" key="3">
    <source>
        <dbReference type="Google" id="ProtNLM"/>
    </source>
</evidence>
<organism evidence="1 2">
    <name type="scientific">Metabacillus fastidiosus</name>
    <dbReference type="NCBI Taxonomy" id="1458"/>
    <lineage>
        <taxon>Bacteria</taxon>
        <taxon>Bacillati</taxon>
        <taxon>Bacillota</taxon>
        <taxon>Bacilli</taxon>
        <taxon>Bacillales</taxon>
        <taxon>Bacillaceae</taxon>
        <taxon>Metabacillus</taxon>
    </lineage>
</organism>
<accession>A0ABU6NTQ4</accession>
<evidence type="ECO:0000313" key="1">
    <source>
        <dbReference type="EMBL" id="MED4399752.1"/>
    </source>
</evidence>
<dbReference type="EMBL" id="JARTFS010000001">
    <property type="protein sequence ID" value="MED4399752.1"/>
    <property type="molecule type" value="Genomic_DNA"/>
</dbReference>
<evidence type="ECO:0000313" key="2">
    <source>
        <dbReference type="Proteomes" id="UP001342826"/>
    </source>
</evidence>
<reference evidence="1 2" key="1">
    <citation type="submission" date="2023-03" db="EMBL/GenBank/DDBJ databases">
        <title>Bacillus Genome Sequencing.</title>
        <authorList>
            <person name="Dunlap C."/>
        </authorList>
    </citation>
    <scope>NUCLEOTIDE SEQUENCE [LARGE SCALE GENOMIC DNA]</scope>
    <source>
        <strain evidence="1 2">NRS-1717</strain>
    </source>
</reference>
<keyword evidence="2" id="KW-1185">Reference proteome</keyword>